<dbReference type="AlphaFoldDB" id="A0A9N9ETN2"/>
<reference evidence="1" key="1">
    <citation type="submission" date="2021-06" db="EMBL/GenBank/DDBJ databases">
        <authorList>
            <person name="Kallberg Y."/>
            <person name="Tangrot J."/>
            <person name="Rosling A."/>
        </authorList>
    </citation>
    <scope>NUCLEOTIDE SEQUENCE</scope>
    <source>
        <strain evidence="1">UK204</strain>
    </source>
</reference>
<dbReference type="Proteomes" id="UP000789570">
    <property type="component" value="Unassembled WGS sequence"/>
</dbReference>
<sequence>YNGVFLPINTLIKIELETKFHSMEIAVHFIEQYTLQNNFAIFKHKTEKFSDGTCRKRVFKCNLGERYVEKHSRPILVSDDGLFEPFFDKIEDSAKSLIETDEDWELNLKSLISMISFNDILEV</sequence>
<feature type="non-terminal residue" evidence="1">
    <location>
        <position position="123"/>
    </location>
</feature>
<gene>
    <name evidence="1" type="ORF">FCALED_LOCUS13170</name>
</gene>
<dbReference type="EMBL" id="CAJVPQ010007278">
    <property type="protein sequence ID" value="CAG8695006.1"/>
    <property type="molecule type" value="Genomic_DNA"/>
</dbReference>
<keyword evidence="2" id="KW-1185">Reference proteome</keyword>
<evidence type="ECO:0000313" key="2">
    <source>
        <dbReference type="Proteomes" id="UP000789570"/>
    </source>
</evidence>
<evidence type="ECO:0000313" key="1">
    <source>
        <dbReference type="EMBL" id="CAG8695006.1"/>
    </source>
</evidence>
<name>A0A9N9ETN2_9GLOM</name>
<dbReference type="OrthoDB" id="2402705at2759"/>
<protein>
    <submittedName>
        <fullName evidence="1">14119_t:CDS:1</fullName>
    </submittedName>
</protein>
<accession>A0A9N9ETN2</accession>
<comment type="caution">
    <text evidence="1">The sequence shown here is derived from an EMBL/GenBank/DDBJ whole genome shotgun (WGS) entry which is preliminary data.</text>
</comment>
<proteinExistence type="predicted"/>
<organism evidence="1 2">
    <name type="scientific">Funneliformis caledonium</name>
    <dbReference type="NCBI Taxonomy" id="1117310"/>
    <lineage>
        <taxon>Eukaryota</taxon>
        <taxon>Fungi</taxon>
        <taxon>Fungi incertae sedis</taxon>
        <taxon>Mucoromycota</taxon>
        <taxon>Glomeromycotina</taxon>
        <taxon>Glomeromycetes</taxon>
        <taxon>Glomerales</taxon>
        <taxon>Glomeraceae</taxon>
        <taxon>Funneliformis</taxon>
    </lineage>
</organism>